<organism evidence="3">
    <name type="scientific">candidate division WOR-3 bacterium</name>
    <dbReference type="NCBI Taxonomy" id="2052148"/>
    <lineage>
        <taxon>Bacteria</taxon>
        <taxon>Bacteria division WOR-3</taxon>
    </lineage>
</organism>
<evidence type="ECO:0000313" key="3">
    <source>
        <dbReference type="EMBL" id="HDY58782.1"/>
    </source>
</evidence>
<name>A0A7V0Z521_UNCW3</name>
<dbReference type="Pfam" id="PF03704">
    <property type="entry name" value="BTAD"/>
    <property type="match status" value="1"/>
</dbReference>
<evidence type="ECO:0000259" key="2">
    <source>
        <dbReference type="Pfam" id="PF03704"/>
    </source>
</evidence>
<dbReference type="Gene3D" id="1.10.10.60">
    <property type="entry name" value="Homeodomain-like"/>
    <property type="match status" value="1"/>
</dbReference>
<dbReference type="InterPro" id="IPR005158">
    <property type="entry name" value="BTAD"/>
</dbReference>
<comment type="caution">
    <text evidence="3">The sequence shown here is derived from an EMBL/GenBank/DDBJ whole genome shotgun (WGS) entry which is preliminary data.</text>
</comment>
<dbReference type="InterPro" id="IPR019734">
    <property type="entry name" value="TPR_rpt"/>
</dbReference>
<reference evidence="3" key="1">
    <citation type="journal article" date="2020" name="mSystems">
        <title>Genome- and Community-Level Interaction Insights into Carbon Utilization and Element Cycling Functions of Hydrothermarchaeota in Hydrothermal Sediment.</title>
        <authorList>
            <person name="Zhou Z."/>
            <person name="Liu Y."/>
            <person name="Xu W."/>
            <person name="Pan J."/>
            <person name="Luo Z.H."/>
            <person name="Li M."/>
        </authorList>
    </citation>
    <scope>NUCLEOTIDE SEQUENCE [LARGE SCALE GENOMIC DNA]</scope>
    <source>
        <strain evidence="3">SpSt-258</strain>
    </source>
</reference>
<dbReference type="EMBL" id="DSKY01000012">
    <property type="protein sequence ID" value="HDY58782.1"/>
    <property type="molecule type" value="Genomic_DNA"/>
</dbReference>
<feature type="domain" description="Bacterial transcriptional activator" evidence="2">
    <location>
        <begin position="653"/>
        <end position="749"/>
    </location>
</feature>
<gene>
    <name evidence="3" type="ORF">ENP86_04430</name>
</gene>
<dbReference type="PROSITE" id="PS50005">
    <property type="entry name" value="TPR"/>
    <property type="match status" value="1"/>
</dbReference>
<dbReference type="SUPFAM" id="SSF48452">
    <property type="entry name" value="TPR-like"/>
    <property type="match status" value="1"/>
</dbReference>
<proteinExistence type="predicted"/>
<keyword evidence="1" id="KW-0802">TPR repeat</keyword>
<evidence type="ECO:0000256" key="1">
    <source>
        <dbReference type="PROSITE-ProRule" id="PRU00339"/>
    </source>
</evidence>
<protein>
    <recommendedName>
        <fullName evidence="2">Bacterial transcriptional activator domain-containing protein</fullName>
    </recommendedName>
</protein>
<dbReference type="InterPro" id="IPR009057">
    <property type="entry name" value="Homeodomain-like_sf"/>
</dbReference>
<dbReference type="SUPFAM" id="SSF46689">
    <property type="entry name" value="Homeodomain-like"/>
    <property type="match status" value="1"/>
</dbReference>
<dbReference type="Gene3D" id="1.25.40.10">
    <property type="entry name" value="Tetratricopeptide repeat domain"/>
    <property type="match status" value="2"/>
</dbReference>
<dbReference type="AlphaFoldDB" id="A0A7V0Z521"/>
<dbReference type="InterPro" id="IPR011990">
    <property type="entry name" value="TPR-like_helical_dom_sf"/>
</dbReference>
<feature type="repeat" description="TPR" evidence="1">
    <location>
        <begin position="305"/>
        <end position="338"/>
    </location>
</feature>
<sequence length="762" mass="90087">MTKINFFVIIFPNYAMEDMIDKLKIFEEYQQERNLSKVARKYNIHPSTLCRWLKRLEDQPEDFFIKRWNRPEQKIEEKIMMLKENKPDLTLNKAKKIFEDMGFDISIKGIYSIWRRYGLVRRPVDEPFSHFGPLTSETKRVLEYAQYWLKRDNSTPRLKTIAKVINRLPSYPIGYDEILEKIPERFLSLRRRLDKLYTQFLRIPTPIFYRKIHRLRLTMEKNGLYYSSIIAGLLEILALQWMHTPEKEIGLNALLRKRMGNLRDPALNYQLTFLEVTARTELLQMKEAQILANKLSRLLKNLPYSTFYESFGDMMTFLGDYNKSLEYYKIALEIVKDPDGGNRLKFKIGLDLTISGKHQEALKYLKNTTMDYQDKYYESYALTSALANFGLGRIEQALEWLKKTLERSKKDQFRNRIYTTICCFSAIAKAMGNESESQKLLRQYLPLIKKYKLKRETEIMENLLNPEILKPVSKHPSVQLIYFLKIARKSLKIGDYEKVLRFAKRYGLVGYLQRCLIFIPEPVTHLLNRGKNPELPKAFLRLPLFNPETPVYQLKILGKPVIHKNQKYLKFRLRPQEIAFFIHLGLRASEPGRSLPVDDIYTNFFPKVIDAQSRLAHLLANLKNQLMLPRHLLAIQSSSGFKVLLNKGFYISTDYSEFEQTLARAKALQSAGEWEFAKKEYLQAFKLFRGEPFKKNFDDWSVNMRFKILSELETEAIEFAKACLEHNNKRDARKILEKVLKIIPDSEETKKMMQDPRYRIFP</sequence>
<accession>A0A7V0Z521</accession>